<dbReference type="EMBL" id="CAEZTE010000060">
    <property type="protein sequence ID" value="CAB4567456.1"/>
    <property type="molecule type" value="Genomic_DNA"/>
</dbReference>
<reference evidence="2" key="1">
    <citation type="submission" date="2020-05" db="EMBL/GenBank/DDBJ databases">
        <authorList>
            <person name="Chiriac C."/>
            <person name="Salcher M."/>
            <person name="Ghai R."/>
            <person name="Kavagutti S V."/>
        </authorList>
    </citation>
    <scope>NUCLEOTIDE SEQUENCE</scope>
</reference>
<dbReference type="AlphaFoldDB" id="A0A6J6J4Q0"/>
<evidence type="ECO:0000313" key="1">
    <source>
        <dbReference type="EMBL" id="CAB4567456.1"/>
    </source>
</evidence>
<accession>A0A6J6J4Q0</accession>
<protein>
    <submittedName>
        <fullName evidence="2">Unannotated protein</fullName>
    </submittedName>
</protein>
<name>A0A6J6J4Q0_9ZZZZ</name>
<dbReference type="EMBL" id="CAEZVR010000027">
    <property type="protein sequence ID" value="CAB4631089.1"/>
    <property type="molecule type" value="Genomic_DNA"/>
</dbReference>
<gene>
    <name evidence="1" type="ORF">UFOPK1599_00911</name>
    <name evidence="2" type="ORF">UFOPK2139_00230</name>
</gene>
<proteinExistence type="predicted"/>
<organism evidence="2">
    <name type="scientific">freshwater metagenome</name>
    <dbReference type="NCBI Taxonomy" id="449393"/>
    <lineage>
        <taxon>unclassified sequences</taxon>
        <taxon>metagenomes</taxon>
        <taxon>ecological metagenomes</taxon>
    </lineage>
</organism>
<dbReference type="Gene3D" id="3.40.50.1240">
    <property type="entry name" value="Phosphoglycerate mutase-like"/>
    <property type="match status" value="1"/>
</dbReference>
<dbReference type="CDD" id="cd07040">
    <property type="entry name" value="HP"/>
    <property type="match status" value="1"/>
</dbReference>
<sequence>MKQLKISVVIALITCLFTQSTYANELAIWDKLKTNNAKGYVLLLRHALAPGVGDPANFKLNDCSTQRNLSDQGRADAKDIGIWLKSKQIKIHRVESSRWCRAKETAKLMAIGDVRLNKNLDSLFNAPDPVKHPQTAAIRKQIVNHRNQDGLLVMVGHFVNIGAIVGSGVDSGEGVLVRANVRGEIKIVGSSPAP</sequence>
<dbReference type="SUPFAM" id="SSF53254">
    <property type="entry name" value="Phosphoglycerate mutase-like"/>
    <property type="match status" value="1"/>
</dbReference>
<evidence type="ECO:0000313" key="2">
    <source>
        <dbReference type="EMBL" id="CAB4631089.1"/>
    </source>
</evidence>
<dbReference type="InterPro" id="IPR029033">
    <property type="entry name" value="His_PPase_superfam"/>
</dbReference>